<dbReference type="EMBL" id="CM023476">
    <property type="protein sequence ID" value="KAH7940874.1"/>
    <property type="molecule type" value="Genomic_DNA"/>
</dbReference>
<accession>A0ACB8CDQ9</accession>
<evidence type="ECO:0000313" key="1">
    <source>
        <dbReference type="EMBL" id="KAH7940874.1"/>
    </source>
</evidence>
<organism evidence="1 2">
    <name type="scientific">Dermacentor silvarum</name>
    <name type="common">Tick</name>
    <dbReference type="NCBI Taxonomy" id="543639"/>
    <lineage>
        <taxon>Eukaryota</taxon>
        <taxon>Metazoa</taxon>
        <taxon>Ecdysozoa</taxon>
        <taxon>Arthropoda</taxon>
        <taxon>Chelicerata</taxon>
        <taxon>Arachnida</taxon>
        <taxon>Acari</taxon>
        <taxon>Parasitiformes</taxon>
        <taxon>Ixodida</taxon>
        <taxon>Ixodoidea</taxon>
        <taxon>Ixodidae</taxon>
        <taxon>Rhipicephalinae</taxon>
        <taxon>Dermacentor</taxon>
    </lineage>
</organism>
<protein>
    <submittedName>
        <fullName evidence="1">Uncharacterized protein</fullName>
    </submittedName>
</protein>
<proteinExistence type="predicted"/>
<name>A0ACB8CDQ9_DERSI</name>
<evidence type="ECO:0000313" key="2">
    <source>
        <dbReference type="Proteomes" id="UP000821865"/>
    </source>
</evidence>
<reference evidence="1" key="1">
    <citation type="submission" date="2020-05" db="EMBL/GenBank/DDBJ databases">
        <title>Large-scale comparative analyses of tick genomes elucidate their genetic diversity and vector capacities.</title>
        <authorList>
            <person name="Jia N."/>
            <person name="Wang J."/>
            <person name="Shi W."/>
            <person name="Du L."/>
            <person name="Sun Y."/>
            <person name="Zhan W."/>
            <person name="Jiang J."/>
            <person name="Wang Q."/>
            <person name="Zhang B."/>
            <person name="Ji P."/>
            <person name="Sakyi L.B."/>
            <person name="Cui X."/>
            <person name="Yuan T."/>
            <person name="Jiang B."/>
            <person name="Yang W."/>
            <person name="Lam T.T.-Y."/>
            <person name="Chang Q."/>
            <person name="Ding S."/>
            <person name="Wang X."/>
            <person name="Zhu J."/>
            <person name="Ruan X."/>
            <person name="Zhao L."/>
            <person name="Wei J."/>
            <person name="Que T."/>
            <person name="Du C."/>
            <person name="Cheng J."/>
            <person name="Dai P."/>
            <person name="Han X."/>
            <person name="Huang E."/>
            <person name="Gao Y."/>
            <person name="Liu J."/>
            <person name="Shao H."/>
            <person name="Ye R."/>
            <person name="Li L."/>
            <person name="Wei W."/>
            <person name="Wang X."/>
            <person name="Wang C."/>
            <person name="Yang T."/>
            <person name="Huo Q."/>
            <person name="Li W."/>
            <person name="Guo W."/>
            <person name="Chen H."/>
            <person name="Zhou L."/>
            <person name="Ni X."/>
            <person name="Tian J."/>
            <person name="Zhou Y."/>
            <person name="Sheng Y."/>
            <person name="Liu T."/>
            <person name="Pan Y."/>
            <person name="Xia L."/>
            <person name="Li J."/>
            <person name="Zhao F."/>
            <person name="Cao W."/>
        </authorList>
    </citation>
    <scope>NUCLEOTIDE SEQUENCE</scope>
    <source>
        <strain evidence="1">Dsil-2018</strain>
    </source>
</reference>
<sequence length="187" mass="20864">MPTFRESDDRLLWQQNEFCNYVKTIQDCSITTGVGSFTEEIHNALLFNTKSTVEVAQFLLRREVPNYVLTRKLNSDPTEALFGKLRFICRGNDTLDARVVEAALDHIVKKKVLPSKEAMKQGEDAEEAATPVSQDLIQELITLRAHPPAPPLSLAYSGSVYVGGYIAKLISDLRCDACIMLVTTNKT</sequence>
<gene>
    <name evidence="1" type="ORF">HPB49_007274</name>
</gene>
<keyword evidence="2" id="KW-1185">Reference proteome</keyword>
<dbReference type="Proteomes" id="UP000821865">
    <property type="component" value="Chromosome 7"/>
</dbReference>
<comment type="caution">
    <text evidence="1">The sequence shown here is derived from an EMBL/GenBank/DDBJ whole genome shotgun (WGS) entry which is preliminary data.</text>
</comment>